<feature type="region of interest" description="Disordered" evidence="1">
    <location>
        <begin position="1"/>
        <end position="255"/>
    </location>
</feature>
<feature type="region of interest" description="Disordered" evidence="1">
    <location>
        <begin position="324"/>
        <end position="382"/>
    </location>
</feature>
<accession>A0AAN8FTN0</accession>
<evidence type="ECO:0000313" key="3">
    <source>
        <dbReference type="Proteomes" id="UP001331761"/>
    </source>
</evidence>
<feature type="compositionally biased region" description="Basic and acidic residues" evidence="1">
    <location>
        <begin position="370"/>
        <end position="381"/>
    </location>
</feature>
<dbReference type="AlphaFoldDB" id="A0AAN8FTN0"/>
<feature type="compositionally biased region" description="Basic and acidic residues" evidence="1">
    <location>
        <begin position="95"/>
        <end position="119"/>
    </location>
</feature>
<feature type="region of interest" description="Disordered" evidence="1">
    <location>
        <begin position="539"/>
        <end position="567"/>
    </location>
</feature>
<dbReference type="Proteomes" id="UP001331761">
    <property type="component" value="Unassembled WGS sequence"/>
</dbReference>
<dbReference type="EMBL" id="WIXE01002982">
    <property type="protein sequence ID" value="KAK5984367.1"/>
    <property type="molecule type" value="Genomic_DNA"/>
</dbReference>
<name>A0AAN8FTN0_TRICO</name>
<feature type="compositionally biased region" description="Polar residues" evidence="1">
    <location>
        <begin position="205"/>
        <end position="220"/>
    </location>
</feature>
<evidence type="ECO:0000256" key="1">
    <source>
        <dbReference type="SAM" id="MobiDB-lite"/>
    </source>
</evidence>
<comment type="caution">
    <text evidence="2">The sequence shown here is derived from an EMBL/GenBank/DDBJ whole genome shotgun (WGS) entry which is preliminary data.</text>
</comment>
<feature type="compositionally biased region" description="Basic and acidic residues" evidence="1">
    <location>
        <begin position="351"/>
        <end position="362"/>
    </location>
</feature>
<feature type="compositionally biased region" description="Polar residues" evidence="1">
    <location>
        <begin position="145"/>
        <end position="171"/>
    </location>
</feature>
<sequence length="674" mass="78086">MSSKSKHPAAKGPQYKHERARSDHVLESRRRLDESDIYDRYSAPYGNNEHQDRHEKSHRQQFREDRSPYEASESVENPRGMHVARIEIANEPEQPWDHPKVEHTTPTRIRNHPDSERRGSPQQNSKPSKIPPPPCMKNFEIIDGYTSNSTANQQRQPEGYKSISSDNQQRQPESEKRSAVKQRSRDNLQYNSDSPKERSRHPESSKTSGSPNEHQSPTREQLNRMVVFNMTKAPKSATQRPSEVRSPAHRKVSTNPFLTVPEKKHHVDHNVPQPIKNVQEVVQKMNSGEWPIKINEEIVEVKIEVPPAQKNRIQSEQVVEKARNWETLRRNSPQNERRDTRGSREPPQSQHTERTAKEEEKKMQKRRKHKDADDSSDRSDIGELTTVSTDSAFGSEAFPVHSYRIGSQLALQHQQNIRELEFEAEKLLLYFKGHRLLLNYLGIGLTETLWRRMSPLPLCEMEIRPVEHLVPNENVKDIRQYSDRMDSEPKVVVMQVPNIDVNRQHPASNKAERMERPLPAQSPRLVALERQLRTDDMNYDWEESSRGYSSDGEGDRRDSRRMDSRSGRFVKKSAAALIAKKQGFSSQHCLEQPSSSEIVDPRIASEIRALREREEELRRSRTELGLPTLDDVMNRAQLTFSQSGKNAIFNESSLMCLYQIFKYVVAVQKLFTKL</sequence>
<reference evidence="2 3" key="1">
    <citation type="submission" date="2019-10" db="EMBL/GenBank/DDBJ databases">
        <title>Assembly and Annotation for the nematode Trichostrongylus colubriformis.</title>
        <authorList>
            <person name="Martin J."/>
        </authorList>
    </citation>
    <scope>NUCLEOTIDE SEQUENCE [LARGE SCALE GENOMIC DNA]</scope>
    <source>
        <strain evidence="2">G859</strain>
        <tissue evidence="2">Whole worm</tissue>
    </source>
</reference>
<feature type="compositionally biased region" description="Basic and acidic residues" evidence="1">
    <location>
        <begin position="553"/>
        <end position="566"/>
    </location>
</feature>
<feature type="compositionally biased region" description="Basic and acidic residues" evidence="1">
    <location>
        <begin position="324"/>
        <end position="344"/>
    </location>
</feature>
<feature type="compositionally biased region" description="Basic and acidic residues" evidence="1">
    <location>
        <begin position="194"/>
        <end position="204"/>
    </location>
</feature>
<feature type="compositionally biased region" description="Basic and acidic residues" evidence="1">
    <location>
        <begin position="172"/>
        <end position="186"/>
    </location>
</feature>
<gene>
    <name evidence="2" type="ORF">GCK32_004215</name>
</gene>
<feature type="compositionally biased region" description="Basic and acidic residues" evidence="1">
    <location>
        <begin position="15"/>
        <end position="39"/>
    </location>
</feature>
<keyword evidence="3" id="KW-1185">Reference proteome</keyword>
<evidence type="ECO:0000313" key="2">
    <source>
        <dbReference type="EMBL" id="KAK5984367.1"/>
    </source>
</evidence>
<organism evidence="2 3">
    <name type="scientific">Trichostrongylus colubriformis</name>
    <name type="common">Black scour worm</name>
    <dbReference type="NCBI Taxonomy" id="6319"/>
    <lineage>
        <taxon>Eukaryota</taxon>
        <taxon>Metazoa</taxon>
        <taxon>Ecdysozoa</taxon>
        <taxon>Nematoda</taxon>
        <taxon>Chromadorea</taxon>
        <taxon>Rhabditida</taxon>
        <taxon>Rhabditina</taxon>
        <taxon>Rhabditomorpha</taxon>
        <taxon>Strongyloidea</taxon>
        <taxon>Trichostrongylidae</taxon>
        <taxon>Trichostrongylus</taxon>
    </lineage>
</organism>
<proteinExistence type="predicted"/>
<protein>
    <submittedName>
        <fullName evidence="2">Uncharacterized protein</fullName>
    </submittedName>
</protein>